<organism evidence="1 2">
    <name type="scientific">Azospirillum cavernae</name>
    <dbReference type="NCBI Taxonomy" id="2320860"/>
    <lineage>
        <taxon>Bacteria</taxon>
        <taxon>Pseudomonadati</taxon>
        <taxon>Pseudomonadota</taxon>
        <taxon>Alphaproteobacteria</taxon>
        <taxon>Rhodospirillales</taxon>
        <taxon>Azospirillaceae</taxon>
        <taxon>Azospirillum</taxon>
    </lineage>
</organism>
<sequence>MRFYPDLSQKTLAPLQVVQEQLRLDPAYLDADDCSYDAKVKELLKLLAPGSGDSPQAFLRRAGSKQQILEDETQALYLEIRDFGQKLKADDVSERMSYYRTRTALLEKLISLTERASSMKAVGQFQDIVLGIFEDMLTPDQRAEAMERLGAALETQDDHG</sequence>
<comment type="caution">
    <text evidence="1">The sequence shown here is derived from an EMBL/GenBank/DDBJ whole genome shotgun (WGS) entry which is preliminary data.</text>
</comment>
<dbReference type="Proteomes" id="UP000283458">
    <property type="component" value="Unassembled WGS sequence"/>
</dbReference>
<name>A0A418VPD0_9PROT</name>
<dbReference type="AlphaFoldDB" id="A0A418VPD0"/>
<reference evidence="1 2" key="1">
    <citation type="submission" date="2018-09" db="EMBL/GenBank/DDBJ databases">
        <authorList>
            <person name="Zhu H."/>
        </authorList>
    </citation>
    <scope>NUCLEOTIDE SEQUENCE [LARGE SCALE GENOMIC DNA]</scope>
    <source>
        <strain evidence="1 2">K2W22B-5</strain>
    </source>
</reference>
<dbReference type="EMBL" id="QYUL01000004">
    <property type="protein sequence ID" value="RJF78091.1"/>
    <property type="molecule type" value="Genomic_DNA"/>
</dbReference>
<evidence type="ECO:0000313" key="1">
    <source>
        <dbReference type="EMBL" id="RJF78091.1"/>
    </source>
</evidence>
<gene>
    <name evidence="1" type="ORF">D3877_23460</name>
</gene>
<accession>A0A418VPD0</accession>
<proteinExistence type="predicted"/>
<keyword evidence="2" id="KW-1185">Reference proteome</keyword>
<evidence type="ECO:0000313" key="2">
    <source>
        <dbReference type="Proteomes" id="UP000283458"/>
    </source>
</evidence>
<protein>
    <submittedName>
        <fullName evidence="1">Uncharacterized protein</fullName>
    </submittedName>
</protein>
<dbReference type="RefSeq" id="WP_119833233.1">
    <property type="nucleotide sequence ID" value="NZ_QYUL01000004.1"/>
</dbReference>